<evidence type="ECO:0000313" key="5">
    <source>
        <dbReference type="Proteomes" id="UP000188354"/>
    </source>
</evidence>
<dbReference type="Pfam" id="PF03195">
    <property type="entry name" value="LOB"/>
    <property type="match status" value="1"/>
</dbReference>
<comment type="similarity">
    <text evidence="1">Belongs to the LOB domain-containing protein family.</text>
</comment>
<feature type="region of interest" description="Disordered" evidence="2">
    <location>
        <begin position="193"/>
        <end position="245"/>
    </location>
</feature>
<feature type="compositionally biased region" description="Gly residues" evidence="2">
    <location>
        <begin position="195"/>
        <end position="204"/>
    </location>
</feature>
<protein>
    <recommendedName>
        <fullName evidence="3">LOB domain-containing protein</fullName>
    </recommendedName>
</protein>
<dbReference type="PANTHER" id="PTHR31301">
    <property type="entry name" value="LOB DOMAIN-CONTAINING PROTEIN 4-RELATED"/>
    <property type="match status" value="1"/>
</dbReference>
<organism evidence="4 5">
    <name type="scientific">Lupinus angustifolius</name>
    <name type="common">Narrow-leaved blue lupine</name>
    <dbReference type="NCBI Taxonomy" id="3871"/>
    <lineage>
        <taxon>Eukaryota</taxon>
        <taxon>Viridiplantae</taxon>
        <taxon>Streptophyta</taxon>
        <taxon>Embryophyta</taxon>
        <taxon>Tracheophyta</taxon>
        <taxon>Spermatophyta</taxon>
        <taxon>Magnoliopsida</taxon>
        <taxon>eudicotyledons</taxon>
        <taxon>Gunneridae</taxon>
        <taxon>Pentapetalae</taxon>
        <taxon>rosids</taxon>
        <taxon>fabids</taxon>
        <taxon>Fabales</taxon>
        <taxon>Fabaceae</taxon>
        <taxon>Papilionoideae</taxon>
        <taxon>50 kb inversion clade</taxon>
        <taxon>genistoids sensu lato</taxon>
        <taxon>core genistoids</taxon>
        <taxon>Genisteae</taxon>
        <taxon>Lupinus</taxon>
    </lineage>
</organism>
<gene>
    <name evidence="4" type="ORF">TanjilG_31086</name>
</gene>
<evidence type="ECO:0000256" key="1">
    <source>
        <dbReference type="ARBA" id="ARBA00005474"/>
    </source>
</evidence>
<dbReference type="Proteomes" id="UP000188354">
    <property type="component" value="Unassembled WGS sequence"/>
</dbReference>
<feature type="compositionally biased region" description="Polar residues" evidence="2">
    <location>
        <begin position="210"/>
        <end position="224"/>
    </location>
</feature>
<proteinExistence type="inferred from homology"/>
<dbReference type="AlphaFoldDB" id="A0A394DDE6"/>
<keyword evidence="5" id="KW-1185">Reference proteome</keyword>
<dbReference type="InterPro" id="IPR004883">
    <property type="entry name" value="LOB"/>
</dbReference>
<feature type="compositionally biased region" description="Basic and acidic residues" evidence="2">
    <location>
        <begin position="225"/>
        <end position="245"/>
    </location>
</feature>
<evidence type="ECO:0000313" key="4">
    <source>
        <dbReference type="EMBL" id="OIW21218.1"/>
    </source>
</evidence>
<dbReference type="PROSITE" id="PS50891">
    <property type="entry name" value="LOB"/>
    <property type="match status" value="1"/>
</dbReference>
<evidence type="ECO:0000259" key="3">
    <source>
        <dbReference type="PROSITE" id="PS50891"/>
    </source>
</evidence>
<sequence length="245" mass="26789">MSSSHGPPCAACKHMKRKCIPECLFAPYFPPENLQRFEQVHKVFGSNNVMKILRELNPSQREDAVKSLVYQAEARLRDPVNGCMGFISELQDRLNQIKTNINSTMEEISTYLGPQAMKTLEAMVENPSLVPPIGMVIPNQHQVGNFSSSKANGNINMEASPSVFMGKSHDKLVNQDDKQQPLLEAQQLDTVGKLASGGGGGGGSDVQDVNLGTINDVSTHQIQHQKGETHTLDSHSPHHPKDAQA</sequence>
<accession>A0A394DDE6</accession>
<feature type="domain" description="LOB" evidence="3">
    <location>
        <begin position="7"/>
        <end position="108"/>
    </location>
</feature>
<dbReference type="STRING" id="3871.A0A394DDE6"/>
<reference evidence="4 5" key="1">
    <citation type="journal article" date="2017" name="Plant Biotechnol. J.">
        <title>A comprehensive draft genome sequence for lupin (Lupinus angustifolius), an emerging health food: insights into plant-microbe interactions and legume evolution.</title>
        <authorList>
            <person name="Hane J.K."/>
            <person name="Ming Y."/>
            <person name="Kamphuis L.G."/>
            <person name="Nelson M.N."/>
            <person name="Garg G."/>
            <person name="Atkins C.A."/>
            <person name="Bayer P.E."/>
            <person name="Bravo A."/>
            <person name="Bringans S."/>
            <person name="Cannon S."/>
            <person name="Edwards D."/>
            <person name="Foley R."/>
            <person name="Gao L.L."/>
            <person name="Harrison M.J."/>
            <person name="Huang W."/>
            <person name="Hurgobin B."/>
            <person name="Li S."/>
            <person name="Liu C.W."/>
            <person name="McGrath A."/>
            <person name="Morahan G."/>
            <person name="Murray J."/>
            <person name="Weller J."/>
            <person name="Jian J."/>
            <person name="Singh K.B."/>
        </authorList>
    </citation>
    <scope>NUCLEOTIDE SEQUENCE [LARGE SCALE GENOMIC DNA]</scope>
    <source>
        <strain evidence="5">cv. Tanjil</strain>
        <tissue evidence="4">Whole plant</tissue>
    </source>
</reference>
<dbReference type="Gramene" id="OIW21218">
    <property type="protein sequence ID" value="OIW21218"/>
    <property type="gene ID" value="TanjilG_31086"/>
</dbReference>
<comment type="caution">
    <text evidence="4">The sequence shown here is derived from an EMBL/GenBank/DDBJ whole genome shotgun (WGS) entry which is preliminary data.</text>
</comment>
<dbReference type="PANTHER" id="PTHR31301:SF68">
    <property type="entry name" value="LOB DOMAIN-CONTAINING PROTEIN 32-RELATED"/>
    <property type="match status" value="1"/>
</dbReference>
<name>A0A394DDE6_LUPAN</name>
<dbReference type="EMBL" id="MLAU01020766">
    <property type="protein sequence ID" value="OIW21218.1"/>
    <property type="molecule type" value="Genomic_DNA"/>
</dbReference>
<evidence type="ECO:0000256" key="2">
    <source>
        <dbReference type="SAM" id="MobiDB-lite"/>
    </source>
</evidence>